<accession>A0A6J6DSA4</accession>
<dbReference type="InterPro" id="IPR013108">
    <property type="entry name" value="Amidohydro_3"/>
</dbReference>
<dbReference type="AlphaFoldDB" id="A0A6J6DSA4"/>
<dbReference type="InterPro" id="IPR032466">
    <property type="entry name" value="Metal_Hydrolase"/>
</dbReference>
<name>A0A6J6DSA4_9ZZZZ</name>
<organism evidence="2">
    <name type="scientific">freshwater metagenome</name>
    <dbReference type="NCBI Taxonomy" id="449393"/>
    <lineage>
        <taxon>unclassified sequences</taxon>
        <taxon>metagenomes</taxon>
        <taxon>ecological metagenomes</taxon>
    </lineage>
</organism>
<dbReference type="Gene3D" id="3.20.20.140">
    <property type="entry name" value="Metal-dependent hydrolases"/>
    <property type="match status" value="1"/>
</dbReference>
<gene>
    <name evidence="2" type="ORF">UFOPK1495_01833</name>
</gene>
<protein>
    <submittedName>
        <fullName evidence="2">Unannotated protein</fullName>
    </submittedName>
</protein>
<reference evidence="2" key="1">
    <citation type="submission" date="2020-05" db="EMBL/GenBank/DDBJ databases">
        <authorList>
            <person name="Chiriac C."/>
            <person name="Salcher M."/>
            <person name="Ghai R."/>
            <person name="Kavagutti S V."/>
        </authorList>
    </citation>
    <scope>NUCLEOTIDE SEQUENCE</scope>
</reference>
<dbReference type="SUPFAM" id="SSF51556">
    <property type="entry name" value="Metallo-dependent hydrolases"/>
    <property type="match status" value="1"/>
</dbReference>
<dbReference type="GO" id="GO:0016810">
    <property type="term" value="F:hydrolase activity, acting on carbon-nitrogen (but not peptide) bonds"/>
    <property type="evidence" value="ECO:0007669"/>
    <property type="project" value="InterPro"/>
</dbReference>
<proteinExistence type="predicted"/>
<evidence type="ECO:0000313" key="2">
    <source>
        <dbReference type="EMBL" id="CAB4567011.1"/>
    </source>
</evidence>
<dbReference type="EMBL" id="CAEZSU010000274">
    <property type="protein sequence ID" value="CAB4567011.1"/>
    <property type="molecule type" value="Genomic_DNA"/>
</dbReference>
<dbReference type="SUPFAM" id="SSF51338">
    <property type="entry name" value="Composite domain of metallo-dependent hydrolases"/>
    <property type="match status" value="1"/>
</dbReference>
<dbReference type="Pfam" id="PF07969">
    <property type="entry name" value="Amidohydro_3"/>
    <property type="match status" value="1"/>
</dbReference>
<feature type="domain" description="Amidohydrolase 3" evidence="1">
    <location>
        <begin position="3"/>
        <end position="300"/>
    </location>
</feature>
<dbReference type="InterPro" id="IPR011059">
    <property type="entry name" value="Metal-dep_hydrolase_composite"/>
</dbReference>
<evidence type="ECO:0000259" key="1">
    <source>
        <dbReference type="Pfam" id="PF07969"/>
    </source>
</evidence>
<sequence length="348" mass="37621">MERELVALSSVLRAHGRGVLGCAPRFDGEGPGTDRAQSEVAIMAEMSRAAGRPFTFNLTNVLSAPNQWREVLDFVAEANATGANLRPQTTSRSIGVIFSLAHHTPFGHLPGWNILEGKTLEERVAVLRDPAVRAQLIAGGDGRAGIEGCREFFVMMPERGARYDCNPAESLAAHAERSGTSAVEAYLDLIDESNGAVTLNWPILNQDFPAISEMLTDPRMMLGLADSGAHVGQILDASQPTFFLSYWIRERGLMSIGEGVHQLTGRPADLFGFGDRGRLVEGAKADVNVFDFDALALPLPTFEHDFPAGAGRFVQRSRGYGWTLVNGEVFMENGEHTGVLTGKPLLSS</sequence>